<feature type="signal peptide" evidence="1">
    <location>
        <begin position="1"/>
        <end position="37"/>
    </location>
</feature>
<sequence>MQSYGFFFRYSTEQRMKTYKLIALLAPLAACSSSAQAISLAEMKERTAVIASRYLEIWSANNASPISGVPYMYGPTVVFYGKRYTQANLVDEKQRAIRQWPARKYLHRPGTLKIDCNASTLKCAARSTIDFDVGNPSKGTSKSGSAKFDLGVSFADRHPVILYEGGSLNSRRAGR</sequence>
<accession>C7CHH8</accession>
<dbReference type="AlphaFoldDB" id="C7CHH8"/>
<gene>
    <name evidence="2" type="ORF">METD_I1665</name>
</gene>
<keyword evidence="1" id="KW-0732">Signal</keyword>
<protein>
    <submittedName>
        <fullName evidence="2">Uncharacterized protein</fullName>
    </submittedName>
</protein>
<organism evidence="2 3">
    <name type="scientific">Methylorubrum extorquens (strain DSM 6343 / CIP 106787 / DM4)</name>
    <name type="common">Methylobacterium extorquens</name>
    <dbReference type="NCBI Taxonomy" id="661410"/>
    <lineage>
        <taxon>Bacteria</taxon>
        <taxon>Pseudomonadati</taxon>
        <taxon>Pseudomonadota</taxon>
        <taxon>Alphaproteobacteria</taxon>
        <taxon>Hyphomicrobiales</taxon>
        <taxon>Methylobacteriaceae</taxon>
        <taxon>Methylorubrum</taxon>
    </lineage>
</organism>
<evidence type="ECO:0000256" key="1">
    <source>
        <dbReference type="SAM" id="SignalP"/>
    </source>
</evidence>
<reference evidence="3" key="1">
    <citation type="journal article" date="2009" name="PLoS ONE">
        <title>Methylobacterium genome sequences: a reference blueprint to investigate microbial metabolism of C1 compounds from natural and industrial sources.</title>
        <authorList>
            <person name="Vuilleumier S."/>
            <person name="Chistoserdova L."/>
            <person name="Lee M.-C."/>
            <person name="Bringel F."/>
            <person name="Lajus A."/>
            <person name="Zhou Y."/>
            <person name="Gourion B."/>
            <person name="Barbe V."/>
            <person name="Chang J."/>
            <person name="Cruveiller S."/>
            <person name="Dossat C."/>
            <person name="Gillett W."/>
            <person name="Gruffaz C."/>
            <person name="Haugen E."/>
            <person name="Hourcade E."/>
            <person name="Levy R."/>
            <person name="Mangenot S."/>
            <person name="Muller E."/>
            <person name="Nadalig T."/>
            <person name="Pagni M."/>
            <person name="Penny C."/>
            <person name="Peyraud R."/>
            <person name="Robinson D.G."/>
            <person name="Roche D."/>
            <person name="Rouy Z."/>
            <person name="Saenampechek C."/>
            <person name="Salvignol G."/>
            <person name="Vallenet D."/>
            <person name="Wu Z."/>
            <person name="Marx C.J."/>
            <person name="Vorholt J.A."/>
            <person name="Olson M.V."/>
            <person name="Kaul R."/>
            <person name="Weissenbach J."/>
            <person name="Medigue C."/>
            <person name="Lidstrom M.E."/>
        </authorList>
    </citation>
    <scope>NUCLEOTIDE SEQUENCE [LARGE SCALE GENOMIC DNA]</scope>
    <source>
        <strain evidence="3">DSM 6343 / CIP 106787 / DM4</strain>
    </source>
</reference>
<name>C7CHH8_METED</name>
<feature type="chain" id="PRO_5002975600" evidence="1">
    <location>
        <begin position="38"/>
        <end position="175"/>
    </location>
</feature>
<evidence type="ECO:0000313" key="3">
    <source>
        <dbReference type="Proteomes" id="UP000008070"/>
    </source>
</evidence>
<dbReference type="KEGG" id="mdi:METDI1665"/>
<proteinExistence type="predicted"/>
<dbReference type="HOGENOM" id="CLU_1530787_0_0_5"/>
<evidence type="ECO:0000313" key="2">
    <source>
        <dbReference type="EMBL" id="CAX23262.1"/>
    </source>
</evidence>
<dbReference type="Proteomes" id="UP000008070">
    <property type="component" value="Chromosome"/>
</dbReference>
<dbReference type="EMBL" id="FP103042">
    <property type="protein sequence ID" value="CAX23262.1"/>
    <property type="molecule type" value="Genomic_DNA"/>
</dbReference>